<dbReference type="InterPro" id="IPR005064">
    <property type="entry name" value="BUG"/>
</dbReference>
<evidence type="ECO:0000256" key="2">
    <source>
        <dbReference type="SAM" id="SignalP"/>
    </source>
</evidence>
<comment type="similarity">
    <text evidence="1">Belongs to the UPF0065 (bug) family.</text>
</comment>
<dbReference type="InterPro" id="IPR006311">
    <property type="entry name" value="TAT_signal"/>
</dbReference>
<keyword evidence="2" id="KW-0732">Signal</keyword>
<keyword evidence="4" id="KW-1185">Reference proteome</keyword>
<dbReference type="Proteomes" id="UP001523392">
    <property type="component" value="Unassembled WGS sequence"/>
</dbReference>
<name>A0ABT1D0R2_9PROT</name>
<dbReference type="EMBL" id="JAFIRR010000026">
    <property type="protein sequence ID" value="MCO6415467.1"/>
    <property type="molecule type" value="Genomic_DNA"/>
</dbReference>
<reference evidence="3 4" key="1">
    <citation type="submission" date="2021-12" db="EMBL/GenBank/DDBJ databases">
        <title>Siccirubricoccus leaddurans sp. nov., a high concentration Zn2+ tolerance bacterium.</title>
        <authorList>
            <person name="Cao Y."/>
        </authorList>
    </citation>
    <scope>NUCLEOTIDE SEQUENCE [LARGE SCALE GENOMIC DNA]</scope>
    <source>
        <strain evidence="3 4">KC 17139</strain>
    </source>
</reference>
<accession>A0ABT1D0R2</accession>
<protein>
    <submittedName>
        <fullName evidence="3">Tripartite tricarboxylate transporter substrate binding protein</fullName>
    </submittedName>
</protein>
<dbReference type="Gene3D" id="3.40.190.150">
    <property type="entry name" value="Bordetella uptake gene, domain 1"/>
    <property type="match status" value="1"/>
</dbReference>
<feature type="chain" id="PRO_5046388335" evidence="2">
    <location>
        <begin position="27"/>
        <end position="95"/>
    </location>
</feature>
<dbReference type="PROSITE" id="PS51318">
    <property type="entry name" value="TAT"/>
    <property type="match status" value="1"/>
</dbReference>
<sequence length="95" mass="9511">MHNLSLPRRGLLAAAATSLAAPALHAQGDPAATYPDRPITIVVCFPPGGSTGLSARIVGPGLREILGKPVVIETRPGAGGNIGIGYVARAAADGY</sequence>
<dbReference type="Pfam" id="PF03401">
    <property type="entry name" value="TctC"/>
    <property type="match status" value="1"/>
</dbReference>
<dbReference type="PANTHER" id="PTHR42928:SF5">
    <property type="entry name" value="BLR1237 PROTEIN"/>
    <property type="match status" value="1"/>
</dbReference>
<comment type="caution">
    <text evidence="3">The sequence shown here is derived from an EMBL/GenBank/DDBJ whole genome shotgun (WGS) entry which is preliminary data.</text>
</comment>
<evidence type="ECO:0000256" key="1">
    <source>
        <dbReference type="ARBA" id="ARBA00006987"/>
    </source>
</evidence>
<feature type="signal peptide" evidence="2">
    <location>
        <begin position="1"/>
        <end position="26"/>
    </location>
</feature>
<proteinExistence type="inferred from homology"/>
<dbReference type="RefSeq" id="WP_252952066.1">
    <property type="nucleotide sequence ID" value="NZ_JAFIRR010000026.1"/>
</dbReference>
<dbReference type="InterPro" id="IPR042100">
    <property type="entry name" value="Bug_dom1"/>
</dbReference>
<evidence type="ECO:0000313" key="4">
    <source>
        <dbReference type="Proteomes" id="UP001523392"/>
    </source>
</evidence>
<organism evidence="3 4">
    <name type="scientific">Siccirubricoccus soli</name>
    <dbReference type="NCBI Taxonomy" id="2899147"/>
    <lineage>
        <taxon>Bacteria</taxon>
        <taxon>Pseudomonadati</taxon>
        <taxon>Pseudomonadota</taxon>
        <taxon>Alphaproteobacteria</taxon>
        <taxon>Acetobacterales</taxon>
        <taxon>Roseomonadaceae</taxon>
        <taxon>Siccirubricoccus</taxon>
    </lineage>
</organism>
<gene>
    <name evidence="3" type="ORF">JYK14_04655</name>
</gene>
<evidence type="ECO:0000313" key="3">
    <source>
        <dbReference type="EMBL" id="MCO6415467.1"/>
    </source>
</evidence>
<dbReference type="PANTHER" id="PTHR42928">
    <property type="entry name" value="TRICARBOXYLATE-BINDING PROTEIN"/>
    <property type="match status" value="1"/>
</dbReference>
<feature type="non-terminal residue" evidence="3">
    <location>
        <position position="95"/>
    </location>
</feature>